<keyword evidence="3" id="KW-0547">Nucleotide-binding</keyword>
<dbReference type="InterPro" id="IPR011527">
    <property type="entry name" value="ABC1_TM_dom"/>
</dbReference>
<sequence length="612" mass="64699">MGQRDKKSNGAAMKILGSVKGLAVFLLLLSGVINILALTGSFYMLQIYDRALVSGSIPTLLAISALAIGLYMFQGVFDIIRTQILVRVGARLDRRLAPVAHQLVVDMPRLGYSTSEALERGRDVDTLRGFCGSQGPIALFDLPWMPIFLAFVYFLHPTLGALTIAGAFTLTSLAVITELRTRNWSSATMASTIERNAIADSNARNAEVLKAMGFASRAVARFAASNDRHLELQTRTSDISGTYSAISRVLRMLLQSSILGLAAYLTIIGQLSAGAIIAATIAAARAMAPIDMAIGNAKNMEAARAAWKRLRNTVEVLENQPKPMALPDPKASLRVEGVTVSAPATGRVLLSDITFEAKAGQAIGIIGPSGGGKTTLARALTGIWPVLRGSVRLDGAELGQWSDDSRGAHIGYMPQDVALLDATVEENIARLADAPEAQAVVAAAQAAMVHEMIVRLPDGYRTYLGPMGTSVSGGQRQRLGLARALYGNPFLVVLDEPNAHLDPEGEAALTAAIEGVKARGGIVVLIAHRPSALQSCDLIGVIQGGKLSAFGPREDILNPRPVRKQDGASPPARKPEAAPVDPLRLKNPIAAQATAAAAPAEMKRAAVREGRS</sequence>
<dbReference type="InterPro" id="IPR036640">
    <property type="entry name" value="ABC1_TM_sf"/>
</dbReference>
<keyword evidence="6 8" id="KW-0472">Membrane</keyword>
<evidence type="ECO:0000256" key="2">
    <source>
        <dbReference type="ARBA" id="ARBA00022692"/>
    </source>
</evidence>
<evidence type="ECO:0000256" key="7">
    <source>
        <dbReference type="SAM" id="MobiDB-lite"/>
    </source>
</evidence>
<dbReference type="InterPro" id="IPR010128">
    <property type="entry name" value="ATPase_T1SS_PrtD-like"/>
</dbReference>
<dbReference type="InterPro" id="IPR039421">
    <property type="entry name" value="Type_1_exporter"/>
</dbReference>
<dbReference type="Gene3D" id="1.20.1560.10">
    <property type="entry name" value="ABC transporter type 1, transmembrane domain"/>
    <property type="match status" value="1"/>
</dbReference>
<keyword evidence="2 8" id="KW-0812">Transmembrane</keyword>
<evidence type="ECO:0000256" key="3">
    <source>
        <dbReference type="ARBA" id="ARBA00022741"/>
    </source>
</evidence>
<feature type="compositionally biased region" description="Low complexity" evidence="7">
    <location>
        <begin position="590"/>
        <end position="600"/>
    </location>
</feature>
<evidence type="ECO:0000256" key="6">
    <source>
        <dbReference type="ARBA" id="ARBA00023136"/>
    </source>
</evidence>
<protein>
    <submittedName>
        <fullName evidence="11">Type I secretion system permease/ATPase</fullName>
    </submittedName>
</protein>
<dbReference type="InterPro" id="IPR027417">
    <property type="entry name" value="P-loop_NTPase"/>
</dbReference>
<dbReference type="PANTHER" id="PTHR24221">
    <property type="entry name" value="ATP-BINDING CASSETTE SUB-FAMILY B"/>
    <property type="match status" value="1"/>
</dbReference>
<name>A0ABW7I4E2_9RHOB</name>
<dbReference type="Pfam" id="PF00005">
    <property type="entry name" value="ABC_tran"/>
    <property type="match status" value="1"/>
</dbReference>
<proteinExistence type="predicted"/>
<dbReference type="SMART" id="SM00382">
    <property type="entry name" value="AAA"/>
    <property type="match status" value="1"/>
</dbReference>
<keyword evidence="5 8" id="KW-1133">Transmembrane helix</keyword>
<accession>A0ABW7I4E2</accession>
<feature type="transmembrane region" description="Helical" evidence="8">
    <location>
        <begin position="21"/>
        <end position="45"/>
    </location>
</feature>
<comment type="subcellular location">
    <subcellularLocation>
        <location evidence="1">Cell membrane</location>
        <topology evidence="1">Multi-pass membrane protein</topology>
    </subcellularLocation>
</comment>
<feature type="domain" description="ABC transmembrane type-1" evidence="10">
    <location>
        <begin position="24"/>
        <end position="302"/>
    </location>
</feature>
<dbReference type="SUPFAM" id="SSF52540">
    <property type="entry name" value="P-loop containing nucleoside triphosphate hydrolases"/>
    <property type="match status" value="1"/>
</dbReference>
<dbReference type="EMBL" id="JBIHMM010000001">
    <property type="protein sequence ID" value="MFH0253031.1"/>
    <property type="molecule type" value="Genomic_DNA"/>
</dbReference>
<dbReference type="PROSITE" id="PS50893">
    <property type="entry name" value="ABC_TRANSPORTER_2"/>
    <property type="match status" value="1"/>
</dbReference>
<dbReference type="InterPro" id="IPR017871">
    <property type="entry name" value="ABC_transporter-like_CS"/>
</dbReference>
<dbReference type="PROSITE" id="PS00211">
    <property type="entry name" value="ABC_TRANSPORTER_1"/>
    <property type="match status" value="1"/>
</dbReference>
<feature type="region of interest" description="Disordered" evidence="7">
    <location>
        <begin position="553"/>
        <end position="612"/>
    </location>
</feature>
<evidence type="ECO:0000259" key="10">
    <source>
        <dbReference type="PROSITE" id="PS50929"/>
    </source>
</evidence>
<evidence type="ECO:0000256" key="8">
    <source>
        <dbReference type="SAM" id="Phobius"/>
    </source>
</evidence>
<feature type="domain" description="ABC transporter" evidence="9">
    <location>
        <begin position="333"/>
        <end position="569"/>
    </location>
</feature>
<organism evidence="11 12">
    <name type="scientific">Roseovarius aquimarinus</name>
    <dbReference type="NCBI Taxonomy" id="1229156"/>
    <lineage>
        <taxon>Bacteria</taxon>
        <taxon>Pseudomonadati</taxon>
        <taxon>Pseudomonadota</taxon>
        <taxon>Alphaproteobacteria</taxon>
        <taxon>Rhodobacterales</taxon>
        <taxon>Roseobacteraceae</taxon>
        <taxon>Roseovarius</taxon>
    </lineage>
</organism>
<comment type="caution">
    <text evidence="11">The sequence shown here is derived from an EMBL/GenBank/DDBJ whole genome shotgun (WGS) entry which is preliminary data.</text>
</comment>
<feature type="transmembrane region" description="Helical" evidence="8">
    <location>
        <begin position="51"/>
        <end position="73"/>
    </location>
</feature>
<evidence type="ECO:0000259" key="9">
    <source>
        <dbReference type="PROSITE" id="PS50893"/>
    </source>
</evidence>
<dbReference type="Proteomes" id="UP001607157">
    <property type="component" value="Unassembled WGS sequence"/>
</dbReference>
<dbReference type="SUPFAM" id="SSF90123">
    <property type="entry name" value="ABC transporter transmembrane region"/>
    <property type="match status" value="1"/>
</dbReference>
<evidence type="ECO:0000256" key="5">
    <source>
        <dbReference type="ARBA" id="ARBA00022989"/>
    </source>
</evidence>
<evidence type="ECO:0000313" key="12">
    <source>
        <dbReference type="Proteomes" id="UP001607157"/>
    </source>
</evidence>
<dbReference type="Pfam" id="PF00664">
    <property type="entry name" value="ABC_membrane"/>
    <property type="match status" value="1"/>
</dbReference>
<evidence type="ECO:0000256" key="1">
    <source>
        <dbReference type="ARBA" id="ARBA00004651"/>
    </source>
</evidence>
<dbReference type="RefSeq" id="WP_377168479.1">
    <property type="nucleotide sequence ID" value="NZ_JBHTJC010000001.1"/>
</dbReference>
<keyword evidence="12" id="KW-1185">Reference proteome</keyword>
<keyword evidence="4" id="KW-0067">ATP-binding</keyword>
<dbReference type="PROSITE" id="PS50929">
    <property type="entry name" value="ABC_TM1F"/>
    <property type="match status" value="1"/>
</dbReference>
<feature type="transmembrane region" description="Helical" evidence="8">
    <location>
        <begin position="161"/>
        <end position="179"/>
    </location>
</feature>
<dbReference type="InterPro" id="IPR003439">
    <property type="entry name" value="ABC_transporter-like_ATP-bd"/>
</dbReference>
<dbReference type="Gene3D" id="3.40.50.300">
    <property type="entry name" value="P-loop containing nucleotide triphosphate hydrolases"/>
    <property type="match status" value="1"/>
</dbReference>
<reference evidence="11 12" key="1">
    <citation type="submission" date="2024-10" db="EMBL/GenBank/DDBJ databases">
        <authorList>
            <person name="Yang X.-N."/>
        </authorList>
    </citation>
    <scope>NUCLEOTIDE SEQUENCE [LARGE SCALE GENOMIC DNA]</scope>
    <source>
        <strain evidence="11 12">CAU 1059</strain>
    </source>
</reference>
<feature type="compositionally biased region" description="Basic and acidic residues" evidence="7">
    <location>
        <begin position="601"/>
        <end position="612"/>
    </location>
</feature>
<dbReference type="InterPro" id="IPR003593">
    <property type="entry name" value="AAA+_ATPase"/>
</dbReference>
<dbReference type="NCBIfam" id="TIGR01842">
    <property type="entry name" value="type_I_sec_PrtD"/>
    <property type="match status" value="1"/>
</dbReference>
<evidence type="ECO:0000313" key="11">
    <source>
        <dbReference type="EMBL" id="MFH0253031.1"/>
    </source>
</evidence>
<gene>
    <name evidence="11" type="ORF">ACGRVM_03950</name>
</gene>
<evidence type="ECO:0000256" key="4">
    <source>
        <dbReference type="ARBA" id="ARBA00022840"/>
    </source>
</evidence>
<feature type="transmembrane region" description="Helical" evidence="8">
    <location>
        <begin position="258"/>
        <end position="284"/>
    </location>
</feature>
<dbReference type="PANTHER" id="PTHR24221:SF248">
    <property type="entry name" value="ABC TRANSPORTER TRANSMEMBRANE REGION"/>
    <property type="match status" value="1"/>
</dbReference>